<dbReference type="AlphaFoldDB" id="A0A934QI81"/>
<accession>A0A934QI81</accession>
<feature type="binding site" evidence="9">
    <location>
        <position position="295"/>
    </location>
    <ligand>
        <name>Zn(2+)</name>
        <dbReference type="ChEBI" id="CHEBI:29105"/>
        <note>catalytic</note>
    </ligand>
</feature>
<dbReference type="Proteomes" id="UP000778970">
    <property type="component" value="Unassembled WGS sequence"/>
</dbReference>
<protein>
    <recommendedName>
        <fullName evidence="8">Metal-dependent carboxypeptidase</fullName>
        <ecNumber evidence="8">3.4.17.19</ecNumber>
    </recommendedName>
</protein>
<evidence type="ECO:0000313" key="12">
    <source>
        <dbReference type="EMBL" id="MBK1697040.1"/>
    </source>
</evidence>
<dbReference type="FunFam" id="1.10.1370.30:FF:000003">
    <property type="entry name" value="Thermostable carboxypeptidase 1"/>
    <property type="match status" value="1"/>
</dbReference>
<evidence type="ECO:0000256" key="3">
    <source>
        <dbReference type="ARBA" id="ARBA00022723"/>
    </source>
</evidence>
<gene>
    <name evidence="12" type="ORF">CKO21_07250</name>
</gene>
<evidence type="ECO:0000256" key="5">
    <source>
        <dbReference type="ARBA" id="ARBA00023049"/>
    </source>
</evidence>
<organism evidence="12 13">
    <name type="scientific">Rhodovibrio salinarum</name>
    <dbReference type="NCBI Taxonomy" id="1087"/>
    <lineage>
        <taxon>Bacteria</taxon>
        <taxon>Pseudomonadati</taxon>
        <taxon>Pseudomonadota</taxon>
        <taxon>Alphaproteobacteria</taxon>
        <taxon>Rhodospirillales</taxon>
        <taxon>Rhodovibrionaceae</taxon>
        <taxon>Rhodovibrio</taxon>
    </lineage>
</organism>
<evidence type="ECO:0000313" key="13">
    <source>
        <dbReference type="Proteomes" id="UP000778970"/>
    </source>
</evidence>
<feature type="active site" description="Proton donor/acceptor" evidence="10">
    <location>
        <position position="266"/>
    </location>
</feature>
<comment type="caution">
    <text evidence="12">The sequence shown here is derived from an EMBL/GenBank/DDBJ whole genome shotgun (WGS) entry which is preliminary data.</text>
</comment>
<dbReference type="Pfam" id="PF02074">
    <property type="entry name" value="Peptidase_M32"/>
    <property type="match status" value="1"/>
</dbReference>
<evidence type="ECO:0000256" key="2">
    <source>
        <dbReference type="ARBA" id="ARBA00022670"/>
    </source>
</evidence>
<proteinExistence type="inferred from homology"/>
<sequence length="498" mass="55936">MTDAYAELETRFGRMNALSEAGGVLNWDMATLMPAGGAEARSEQLAALQVTCHQMMTDPKMAELFENAQAKGDQLSSWQAANLKEMRRQWLHATAVPERLVEQISRATNRCELAWREARPENDFQKVKPHLQEVLDLTREAGQAKADALGLGVYDALLDQFEPGFSSQRIDEIFGRLAQWLPETLPRVLEKQRSQTPPQRPEGPFPQAKQEQLGKRLMQAVGFNFSHGRLDVSLHPFCGGVPDDLRITTRYDESDFTSAILGVLHETGHAMYERNLPADWRRQPVGEARGMALHESQSLLIEMQACRSADFIQFMAPIAQETFAGSGPAWEPHNLYRLATQVEPDFIRVDADEVTYPAHVILRYRLETALIAGDMSLDDLPGAWNDGMRDLLGITPPEDRLGCLQDIHWFDGAFGYFPTYTLGALAAAQLFEAATTAHPEIPQHLRQGDFSTLLAWLRTNVHSLGSSLTTDEILERATGAKLDETVFQRHIQRRYLDD</sequence>
<dbReference type="PANTHER" id="PTHR34217">
    <property type="entry name" value="METAL-DEPENDENT CARBOXYPEPTIDASE"/>
    <property type="match status" value="1"/>
</dbReference>
<evidence type="ECO:0000256" key="9">
    <source>
        <dbReference type="PIRSR" id="PIRSR006615-1"/>
    </source>
</evidence>
<keyword evidence="1 8" id="KW-0121">Carboxypeptidase</keyword>
<evidence type="ECO:0000256" key="8">
    <source>
        <dbReference type="PIRNR" id="PIRNR006615"/>
    </source>
</evidence>
<keyword evidence="9" id="KW-0862">Zinc</keyword>
<dbReference type="RefSeq" id="WP_027287461.1">
    <property type="nucleotide sequence ID" value="NZ_NRRE01000020.1"/>
</dbReference>
<comment type="similarity">
    <text evidence="7 8">Belongs to the peptidase M32 family.</text>
</comment>
<dbReference type="CDD" id="cd06460">
    <property type="entry name" value="M32_Taq"/>
    <property type="match status" value="1"/>
</dbReference>
<dbReference type="SUPFAM" id="SSF55486">
    <property type="entry name" value="Metalloproteases ('zincins'), catalytic domain"/>
    <property type="match status" value="1"/>
</dbReference>
<evidence type="ECO:0000256" key="4">
    <source>
        <dbReference type="ARBA" id="ARBA00022801"/>
    </source>
</evidence>
<dbReference type="GO" id="GO:0006508">
    <property type="term" value="P:proteolysis"/>
    <property type="evidence" value="ECO:0007669"/>
    <property type="project" value="UniProtKB-UniRule"/>
</dbReference>
<dbReference type="PROSITE" id="PS52034">
    <property type="entry name" value="PEPTIDASE_M32"/>
    <property type="match status" value="1"/>
</dbReference>
<comment type="catalytic activity">
    <reaction evidence="6 8">
        <text>Release of a C-terminal amino acid with broad specificity, except for -Pro.</text>
        <dbReference type="EC" id="3.4.17.19"/>
    </reaction>
</comment>
<keyword evidence="5 8" id="KW-0482">Metalloprotease</keyword>
<keyword evidence="13" id="KW-1185">Reference proteome</keyword>
<evidence type="ECO:0000256" key="1">
    <source>
        <dbReference type="ARBA" id="ARBA00022645"/>
    </source>
</evidence>
<reference evidence="12" key="2">
    <citation type="journal article" date="2020" name="Microorganisms">
        <title>Osmotic Adaptation and Compatible Solute Biosynthesis of Phototrophic Bacteria as Revealed from Genome Analyses.</title>
        <authorList>
            <person name="Imhoff J.F."/>
            <person name="Rahn T."/>
            <person name="Kunzel S."/>
            <person name="Keller A."/>
            <person name="Neulinger S.C."/>
        </authorList>
    </citation>
    <scope>NUCLEOTIDE SEQUENCE</scope>
    <source>
        <strain evidence="12">DSM 9154</strain>
    </source>
</reference>
<name>A0A934QI81_9PROT</name>
<keyword evidence="2 8" id="KW-0645">Protease</keyword>
<reference evidence="12" key="1">
    <citation type="submission" date="2017-08" db="EMBL/GenBank/DDBJ databases">
        <authorList>
            <person name="Imhoff J.F."/>
            <person name="Rahn T."/>
            <person name="Kuenzel S."/>
            <person name="Neulinger S.C."/>
        </authorList>
    </citation>
    <scope>NUCLEOTIDE SEQUENCE</scope>
    <source>
        <strain evidence="12">DSM 9154</strain>
    </source>
</reference>
<dbReference type="InterPro" id="IPR001333">
    <property type="entry name" value="Peptidase_M32_Taq"/>
</dbReference>
<evidence type="ECO:0000256" key="6">
    <source>
        <dbReference type="ARBA" id="ARBA00052755"/>
    </source>
</evidence>
<dbReference type="PRINTS" id="PR00998">
    <property type="entry name" value="CRBOXYPTASET"/>
</dbReference>
<keyword evidence="4 8" id="KW-0378">Hydrolase</keyword>
<feature type="binding site" evidence="9">
    <location>
        <position position="265"/>
    </location>
    <ligand>
        <name>Zn(2+)</name>
        <dbReference type="ChEBI" id="CHEBI:29105"/>
        <note>catalytic</note>
    </ligand>
</feature>
<comment type="function">
    <text evidence="8">Broad specificity carboxypetidase that releases amino acids sequentially from the C-terminus, including neutral, aromatic, polar and basic residues.</text>
</comment>
<dbReference type="EC" id="3.4.17.19" evidence="8"/>
<feature type="region of interest" description="Disordered" evidence="11">
    <location>
        <begin position="190"/>
        <end position="211"/>
    </location>
</feature>
<dbReference type="Gene3D" id="1.10.1370.30">
    <property type="match status" value="1"/>
</dbReference>
<evidence type="ECO:0000256" key="11">
    <source>
        <dbReference type="SAM" id="MobiDB-lite"/>
    </source>
</evidence>
<dbReference type="PANTHER" id="PTHR34217:SF1">
    <property type="entry name" value="CARBOXYPEPTIDASE 1"/>
    <property type="match status" value="1"/>
</dbReference>
<dbReference type="GO" id="GO:0004181">
    <property type="term" value="F:metallocarboxypeptidase activity"/>
    <property type="evidence" value="ECO:0007669"/>
    <property type="project" value="UniProtKB-UniRule"/>
</dbReference>
<feature type="binding site" evidence="9">
    <location>
        <position position="269"/>
    </location>
    <ligand>
        <name>Zn(2+)</name>
        <dbReference type="ChEBI" id="CHEBI:29105"/>
        <note>catalytic</note>
    </ligand>
</feature>
<dbReference type="PIRSF" id="PIRSF006615">
    <property type="entry name" value="Zn_crbxpep_Taq"/>
    <property type="match status" value="1"/>
</dbReference>
<evidence type="ECO:0000256" key="7">
    <source>
        <dbReference type="ARBA" id="ARBA00061580"/>
    </source>
</evidence>
<dbReference type="EMBL" id="NRRE01000020">
    <property type="protein sequence ID" value="MBK1697040.1"/>
    <property type="molecule type" value="Genomic_DNA"/>
</dbReference>
<evidence type="ECO:0000256" key="10">
    <source>
        <dbReference type="PIRSR" id="PIRSR006615-2"/>
    </source>
</evidence>
<comment type="cofactor">
    <cofactor evidence="9">
        <name>Zn(2+)</name>
        <dbReference type="ChEBI" id="CHEBI:29105"/>
    </cofactor>
    <text evidence="9">Binds 1 zinc ion per subunit.</text>
</comment>
<keyword evidence="3 8" id="KW-0479">Metal-binding</keyword>
<dbReference type="GO" id="GO:0008270">
    <property type="term" value="F:zinc ion binding"/>
    <property type="evidence" value="ECO:0007669"/>
    <property type="project" value="UniProtKB-ARBA"/>
</dbReference>